<evidence type="ECO:0000313" key="5">
    <source>
        <dbReference type="EMBL" id="TDF94447.1"/>
    </source>
</evidence>
<comment type="similarity">
    <text evidence="1">Belongs to the CdaR family.</text>
</comment>
<dbReference type="InterPro" id="IPR041522">
    <property type="entry name" value="CdaR_GGDEF"/>
</dbReference>
<dbReference type="PANTHER" id="PTHR33744:SF1">
    <property type="entry name" value="DNA-BINDING TRANSCRIPTIONAL ACTIVATOR ADER"/>
    <property type="match status" value="1"/>
</dbReference>
<dbReference type="AlphaFoldDB" id="A0A4R5KJ29"/>
<dbReference type="InterPro" id="IPR012914">
    <property type="entry name" value="PucR_dom"/>
</dbReference>
<dbReference type="InterPro" id="IPR042070">
    <property type="entry name" value="PucR_C-HTH_sf"/>
</dbReference>
<protein>
    <submittedName>
        <fullName evidence="5">PucR family transcriptional regulator</fullName>
    </submittedName>
</protein>
<reference evidence="5 6" key="1">
    <citation type="submission" date="2019-03" db="EMBL/GenBank/DDBJ databases">
        <title>This is whole genome sequence of Paenibacillus sp MS74 strain.</title>
        <authorList>
            <person name="Trinh H.N."/>
        </authorList>
    </citation>
    <scope>NUCLEOTIDE SEQUENCE [LARGE SCALE GENOMIC DNA]</scope>
    <source>
        <strain evidence="5 6">MS74</strain>
    </source>
</reference>
<sequence length="546" mass="62321">MAVRLTMKLLDLLNIPVFAQCKVLAGTSGLERSVHSVNIMDAPDIIHFLKPNELLLTTAYVLKDRPDALETLVSNMHEVGCAGLAVKTKRFLREIPQQALDAAERLQFPIIELPLEHTLGELVHQSVSYILEKTTEDLKYALESHRRFSDIVMSGKGLPEIIGALSELLGEPVLLLSSKLEPIARSFHFKRQPQYRELSARLPGALPSPLFTADAPYQLSLLEPVFFRGQRMRVYPIFSYQTHGALITLGPSHENLRLSKLAIEQAINVIRFEMLKTQAVKEKSWRYKNEFFSDLAEGLFRTDEDVVHRGRRYGLNGNQPIVCVVGRKDPPPGSNWTSAQVQKLSERDRLYDWLKMAFQKHDLTCCLFMKNDSIVLLLKNPPTTGLPKKLSSIIENIYQQHGVSLSFGVGKQVEKLTDIPLTFKEAAEALEFGGNCQKRQFVQLFHGRELSDLFRLLNVQDLQAFYKDTFLPLESLEDKEREDLLQTLHVYYDHHCSIAETAKRLYIHRNTVIYRLDKCRQLFGHEMTSPSASLRIRTAFLIKPML</sequence>
<evidence type="ECO:0000313" key="6">
    <source>
        <dbReference type="Proteomes" id="UP000295636"/>
    </source>
</evidence>
<dbReference type="PANTHER" id="PTHR33744">
    <property type="entry name" value="CARBOHYDRATE DIACID REGULATOR"/>
    <property type="match status" value="1"/>
</dbReference>
<organism evidence="5 6">
    <name type="scientific">Paenibacillus piri</name>
    <dbReference type="NCBI Taxonomy" id="2547395"/>
    <lineage>
        <taxon>Bacteria</taxon>
        <taxon>Bacillati</taxon>
        <taxon>Bacillota</taxon>
        <taxon>Bacilli</taxon>
        <taxon>Bacillales</taxon>
        <taxon>Paenibacillaceae</taxon>
        <taxon>Paenibacillus</taxon>
    </lineage>
</organism>
<dbReference type="Pfam" id="PF07905">
    <property type="entry name" value="PucR"/>
    <property type="match status" value="1"/>
</dbReference>
<comment type="caution">
    <text evidence="5">The sequence shown here is derived from an EMBL/GenBank/DDBJ whole genome shotgun (WGS) entry which is preliminary data.</text>
</comment>
<accession>A0A4R5KJ29</accession>
<dbReference type="Pfam" id="PF13556">
    <property type="entry name" value="HTH_30"/>
    <property type="match status" value="1"/>
</dbReference>
<feature type="domain" description="CdaR GGDEF-like" evidence="4">
    <location>
        <begin position="302"/>
        <end position="431"/>
    </location>
</feature>
<dbReference type="Gene3D" id="1.10.10.2840">
    <property type="entry name" value="PucR C-terminal helix-turn-helix domain"/>
    <property type="match status" value="1"/>
</dbReference>
<evidence type="ECO:0000259" key="2">
    <source>
        <dbReference type="Pfam" id="PF07905"/>
    </source>
</evidence>
<feature type="domain" description="Purine catabolism PurC-like" evidence="2">
    <location>
        <begin position="11"/>
        <end position="130"/>
    </location>
</feature>
<dbReference type="InterPro" id="IPR051448">
    <property type="entry name" value="CdaR-like_regulators"/>
</dbReference>
<evidence type="ECO:0000256" key="1">
    <source>
        <dbReference type="ARBA" id="ARBA00006754"/>
    </source>
</evidence>
<dbReference type="InterPro" id="IPR025736">
    <property type="entry name" value="PucR_C-HTH_dom"/>
</dbReference>
<keyword evidence="6" id="KW-1185">Reference proteome</keyword>
<dbReference type="Proteomes" id="UP000295636">
    <property type="component" value="Unassembled WGS sequence"/>
</dbReference>
<name>A0A4R5KJ29_9BACL</name>
<evidence type="ECO:0000259" key="3">
    <source>
        <dbReference type="Pfam" id="PF13556"/>
    </source>
</evidence>
<dbReference type="RefSeq" id="WP_133232835.1">
    <property type="nucleotide sequence ID" value="NZ_SMRT01000013.1"/>
</dbReference>
<evidence type="ECO:0000259" key="4">
    <source>
        <dbReference type="Pfam" id="PF17853"/>
    </source>
</evidence>
<dbReference type="Pfam" id="PF17853">
    <property type="entry name" value="GGDEF_2"/>
    <property type="match status" value="1"/>
</dbReference>
<dbReference type="OrthoDB" id="142218at2"/>
<feature type="domain" description="PucR C-terminal helix-turn-helix" evidence="3">
    <location>
        <begin position="484"/>
        <end position="541"/>
    </location>
</feature>
<dbReference type="EMBL" id="SMRT01000013">
    <property type="protein sequence ID" value="TDF94447.1"/>
    <property type="molecule type" value="Genomic_DNA"/>
</dbReference>
<gene>
    <name evidence="5" type="ORF">E1757_23855</name>
</gene>
<proteinExistence type="inferred from homology"/>